<dbReference type="EMBL" id="JAUTXU010000140">
    <property type="protein sequence ID" value="KAK3704367.1"/>
    <property type="molecule type" value="Genomic_DNA"/>
</dbReference>
<evidence type="ECO:0000313" key="1">
    <source>
        <dbReference type="EMBL" id="KAK3704367.1"/>
    </source>
</evidence>
<gene>
    <name evidence="1" type="ORF">LTR37_013920</name>
</gene>
<organism evidence="1 2">
    <name type="scientific">Vermiconidia calcicola</name>
    <dbReference type="NCBI Taxonomy" id="1690605"/>
    <lineage>
        <taxon>Eukaryota</taxon>
        <taxon>Fungi</taxon>
        <taxon>Dikarya</taxon>
        <taxon>Ascomycota</taxon>
        <taxon>Pezizomycotina</taxon>
        <taxon>Dothideomycetes</taxon>
        <taxon>Dothideomycetidae</taxon>
        <taxon>Mycosphaerellales</taxon>
        <taxon>Extremaceae</taxon>
        <taxon>Vermiconidia</taxon>
    </lineage>
</organism>
<evidence type="ECO:0000313" key="2">
    <source>
        <dbReference type="Proteomes" id="UP001281147"/>
    </source>
</evidence>
<accession>A0ACC3MV57</accession>
<name>A0ACC3MV57_9PEZI</name>
<dbReference type="Proteomes" id="UP001281147">
    <property type="component" value="Unassembled WGS sequence"/>
</dbReference>
<keyword evidence="2" id="KW-1185">Reference proteome</keyword>
<proteinExistence type="predicted"/>
<reference evidence="1" key="1">
    <citation type="submission" date="2023-07" db="EMBL/GenBank/DDBJ databases">
        <title>Black Yeasts Isolated from many extreme environments.</title>
        <authorList>
            <person name="Coleine C."/>
            <person name="Stajich J.E."/>
            <person name="Selbmann L."/>
        </authorList>
    </citation>
    <scope>NUCLEOTIDE SEQUENCE</scope>
    <source>
        <strain evidence="1">CCFEE 5714</strain>
    </source>
</reference>
<protein>
    <submittedName>
        <fullName evidence="1">Uncharacterized protein</fullName>
    </submittedName>
</protein>
<sequence>MHQRKPSERKCAELPSARDPAEPEVAPRLSDVTQGFNTNADEASGSPRLESVATGGKKYSDSTYYTSRDFDNAAICDTRRFCNSPESSISGESMNNHGNNRTPPGSPPKAESPGSTTIGRVERLSLENDRPGSRSQTRRGRGMLSPMPSTSSKRAASSELQRIPGKGLPGAQPYGHASVGAPRHVKPYTRHARGNAGFTKPLPRDSGYVSLHSRESTLNQTHDRVHAGQRSCARLPAKAENSRAPQQRGSNIVLSSQARYPDLILQPESSPISEEQLAAEVKGIYAGLVMVEAKCINIDAAQAADPKSQLGAEQWQALIALHRTLLYEHHDFLMATQHPSATSGLQGLATKYSMPARMWKHGIHAFLEVLRHRRPDSQDYMLAFIYLAYQMMALLFETVPTFIDTWIECLGDLARYRMAIEEEKEAHAIWGGVAAQWYHKASDRHAGTGRLNHHLGILERPSLRKFCLYAKALTSVIPFPNARDSLATLCGPVAQSEQVNHSAETCIMTFHARLYLVYENENVSNAASESLARLSRQPTAKLGDWGVSLVVVNIAAVLEYGSSKSHLWQLFGKALSEIIQSTRPSIAASESPDLGLRTSNDLPLSGTFPSLSVLEFTYRFLSIIIRLENGHQLVRDTLPSVHAMLVWQHSLYTLQSRTKDRSSIDTISLLMSPTRFNWVGLCSYLNMIGQHAPISTRTIECAQRGSFLRPEKNGESSRPLQEDYQLRGLMWTQFYYPANWFSTSVDVDSRSIETPESERARVERVQWLGVYLALRIDHLKFDAHTKTFYVPVDTPTAHAPPSEPARIVTQQDQREDVLTPASRSSATLSAHSDSDDYAVITSRTSKPDRTYASVASKTSKVRPDCSAVKVFDDESMHWDD</sequence>
<comment type="caution">
    <text evidence="1">The sequence shown here is derived from an EMBL/GenBank/DDBJ whole genome shotgun (WGS) entry which is preliminary data.</text>
</comment>